<organism evidence="1 2">
    <name type="scientific">Caldanaerobacter subterraneus</name>
    <dbReference type="NCBI Taxonomy" id="911092"/>
    <lineage>
        <taxon>Bacteria</taxon>
        <taxon>Bacillati</taxon>
        <taxon>Bacillota</taxon>
        <taxon>Clostridia</taxon>
        <taxon>Thermoanaerobacterales</taxon>
        <taxon>Thermoanaerobacteraceae</taxon>
        <taxon>Caldanaerobacter</taxon>
    </lineage>
</organism>
<name>A0A7Y2PM55_9THEO</name>
<dbReference type="InterPro" id="IPR038559">
    <property type="entry name" value="XkdN-like_sf"/>
</dbReference>
<dbReference type="AlphaFoldDB" id="A0A7Y2PM55"/>
<dbReference type="InterPro" id="IPR014986">
    <property type="entry name" value="XkdN-like"/>
</dbReference>
<dbReference type="RefSeq" id="WP_170271205.1">
    <property type="nucleotide sequence ID" value="NZ_JABEQB010000025.1"/>
</dbReference>
<gene>
    <name evidence="1" type="ORF">HKI81_08945</name>
</gene>
<proteinExistence type="predicted"/>
<accession>A0A7Y2PM55</accession>
<comment type="caution">
    <text evidence="1">The sequence shown here is derived from an EMBL/GenBank/DDBJ whole genome shotgun (WGS) entry which is preliminary data.</text>
</comment>
<evidence type="ECO:0000313" key="2">
    <source>
        <dbReference type="Proteomes" id="UP000529861"/>
    </source>
</evidence>
<evidence type="ECO:0000313" key="1">
    <source>
        <dbReference type="EMBL" id="NNG67345.1"/>
    </source>
</evidence>
<dbReference type="EMBL" id="JABEQB010000025">
    <property type="protein sequence ID" value="NNG67345.1"/>
    <property type="molecule type" value="Genomic_DNA"/>
</dbReference>
<dbReference type="Proteomes" id="UP000529861">
    <property type="component" value="Unassembled WGS sequence"/>
</dbReference>
<reference evidence="1 2" key="1">
    <citation type="submission" date="2020-04" db="EMBL/GenBank/DDBJ databases">
        <title>Draft genome sequence of Caldanaerobacter sunterraneus. strain 1523vc isolated from Griffin hot spring, Kamchatka, Russia.</title>
        <authorList>
            <person name="Toshchakov S.V."/>
            <person name="Podosokorskaya O.A."/>
            <person name="Kublanov I.V."/>
            <person name="Korzhenkov A."/>
            <person name="Patrushev M.V."/>
        </authorList>
    </citation>
    <scope>NUCLEOTIDE SEQUENCE [LARGE SCALE GENOMIC DNA]</scope>
    <source>
        <strain evidence="1 2">1523vc</strain>
    </source>
</reference>
<dbReference type="Gene3D" id="3.30.2220.30">
    <property type="match status" value="1"/>
</dbReference>
<dbReference type="Pfam" id="PF08890">
    <property type="entry name" value="Phage_TAC_5"/>
    <property type="match status" value="1"/>
</dbReference>
<sequence length="134" mass="15287">MSLVDKLLQLDAAKIKMPEKEVEMKRLSKLLGEKVVFKIRAIDGQRYADIQRLAIDISNKGNVKDIDMYKLQVLTIIEGVVDPNLKDKRLLEHFNCTTPEELVKKLLLAGEITDLYNEITALSGYEVEVEDIKN</sequence>
<protein>
    <submittedName>
        <fullName evidence="1">XkdN-like protein</fullName>
    </submittedName>
</protein>